<dbReference type="Pfam" id="PF00126">
    <property type="entry name" value="HTH_1"/>
    <property type="match status" value="1"/>
</dbReference>
<evidence type="ECO:0000256" key="3">
    <source>
        <dbReference type="ARBA" id="ARBA00023125"/>
    </source>
</evidence>
<dbReference type="Gene3D" id="3.40.190.290">
    <property type="match status" value="1"/>
</dbReference>
<dbReference type="Proteomes" id="UP000727654">
    <property type="component" value="Unassembled WGS sequence"/>
</dbReference>
<gene>
    <name evidence="6" type="primary">cmpR_5</name>
    <name evidence="6" type="ORF">LMG23992_04047</name>
</gene>
<dbReference type="PANTHER" id="PTHR30419">
    <property type="entry name" value="HTH-TYPE TRANSCRIPTIONAL REGULATOR YBHD"/>
    <property type="match status" value="1"/>
</dbReference>
<dbReference type="EMBL" id="CAJZAI010000011">
    <property type="protein sequence ID" value="CAG9179696.1"/>
    <property type="molecule type" value="Genomic_DNA"/>
</dbReference>
<dbReference type="RefSeq" id="WP_224081565.1">
    <property type="nucleotide sequence ID" value="NZ_CAJZAI010000011.1"/>
</dbReference>
<evidence type="ECO:0000313" key="7">
    <source>
        <dbReference type="Proteomes" id="UP000727654"/>
    </source>
</evidence>
<evidence type="ECO:0000313" key="6">
    <source>
        <dbReference type="EMBL" id="CAG9179696.1"/>
    </source>
</evidence>
<dbReference type="PANTHER" id="PTHR30419:SF2">
    <property type="entry name" value="LYSR FAMILY TRANSCRIPTIONAL REGULATOR"/>
    <property type="match status" value="1"/>
</dbReference>
<accession>A0ABM8XHQ0</accession>
<sequence length="296" mass="32080">MHYDLTDLRLFLAIAEEGSVSRGAQRCHLAPSSASLRIKALEEAVGTPLFRRLARGVEPNAAGIVMMEHVRRCIAQLGQMHADLTPFSAGISNHLTLFANNNAINSWLPDDLLPFLRAHPSVRIALEERLGTDIVVAVATGRADLGVIAIDAEHPELTLIPYREDRFVVIAPAGSPTAKKKSVRFAACLSTPFVTLLNGTALHTYLLNHATALGRQLDVRMQVSGYRAVARLVAAGVGIGIVPESALDAAERRRLAIIRLDEPWAVRHHQLCVQPEALASSALLASLVETLRKTAR</sequence>
<organism evidence="6 7">
    <name type="scientific">Cupriavidus laharis</name>
    <dbReference type="NCBI Taxonomy" id="151654"/>
    <lineage>
        <taxon>Bacteria</taxon>
        <taxon>Pseudomonadati</taxon>
        <taxon>Pseudomonadota</taxon>
        <taxon>Betaproteobacteria</taxon>
        <taxon>Burkholderiales</taxon>
        <taxon>Burkholderiaceae</taxon>
        <taxon>Cupriavidus</taxon>
    </lineage>
</organism>
<evidence type="ECO:0000259" key="5">
    <source>
        <dbReference type="PROSITE" id="PS50931"/>
    </source>
</evidence>
<dbReference type="InterPro" id="IPR036388">
    <property type="entry name" value="WH-like_DNA-bd_sf"/>
</dbReference>
<name>A0ABM8XHQ0_9BURK</name>
<dbReference type="InterPro" id="IPR000847">
    <property type="entry name" value="LysR_HTH_N"/>
</dbReference>
<proteinExistence type="inferred from homology"/>
<reference evidence="6 7" key="1">
    <citation type="submission" date="2021-08" db="EMBL/GenBank/DDBJ databases">
        <authorList>
            <person name="Peeters C."/>
        </authorList>
    </citation>
    <scope>NUCLEOTIDE SEQUENCE [LARGE SCALE GENOMIC DNA]</scope>
    <source>
        <strain evidence="6 7">LMG 23992</strain>
    </source>
</reference>
<dbReference type="SUPFAM" id="SSF46785">
    <property type="entry name" value="Winged helix' DNA-binding domain"/>
    <property type="match status" value="1"/>
</dbReference>
<dbReference type="InterPro" id="IPR005119">
    <property type="entry name" value="LysR_subst-bd"/>
</dbReference>
<evidence type="ECO:0000256" key="4">
    <source>
        <dbReference type="ARBA" id="ARBA00023163"/>
    </source>
</evidence>
<dbReference type="CDD" id="cd08421">
    <property type="entry name" value="PBP2_LTTR_like_1"/>
    <property type="match status" value="1"/>
</dbReference>
<dbReference type="Gene3D" id="1.10.10.10">
    <property type="entry name" value="Winged helix-like DNA-binding domain superfamily/Winged helix DNA-binding domain"/>
    <property type="match status" value="1"/>
</dbReference>
<keyword evidence="7" id="KW-1185">Reference proteome</keyword>
<comment type="similarity">
    <text evidence="1">Belongs to the LysR transcriptional regulatory family.</text>
</comment>
<dbReference type="SUPFAM" id="SSF53850">
    <property type="entry name" value="Periplasmic binding protein-like II"/>
    <property type="match status" value="1"/>
</dbReference>
<keyword evidence="2" id="KW-0805">Transcription regulation</keyword>
<keyword evidence="4" id="KW-0804">Transcription</keyword>
<dbReference type="InterPro" id="IPR050950">
    <property type="entry name" value="HTH-type_LysR_regulators"/>
</dbReference>
<comment type="caution">
    <text evidence="6">The sequence shown here is derived from an EMBL/GenBank/DDBJ whole genome shotgun (WGS) entry which is preliminary data.</text>
</comment>
<dbReference type="Pfam" id="PF03466">
    <property type="entry name" value="LysR_substrate"/>
    <property type="match status" value="1"/>
</dbReference>
<feature type="domain" description="HTH lysR-type" evidence="5">
    <location>
        <begin position="1"/>
        <end position="60"/>
    </location>
</feature>
<evidence type="ECO:0000256" key="2">
    <source>
        <dbReference type="ARBA" id="ARBA00023015"/>
    </source>
</evidence>
<dbReference type="InterPro" id="IPR036390">
    <property type="entry name" value="WH_DNA-bd_sf"/>
</dbReference>
<evidence type="ECO:0000256" key="1">
    <source>
        <dbReference type="ARBA" id="ARBA00009437"/>
    </source>
</evidence>
<dbReference type="PROSITE" id="PS50931">
    <property type="entry name" value="HTH_LYSR"/>
    <property type="match status" value="1"/>
</dbReference>
<keyword evidence="3" id="KW-0238">DNA-binding</keyword>
<protein>
    <submittedName>
        <fullName evidence="6">HTH-type transcriptional activator CmpR</fullName>
    </submittedName>
</protein>